<protein>
    <recommendedName>
        <fullName evidence="1">diguanylate cyclase</fullName>
        <ecNumber evidence="1">2.7.7.65</ecNumber>
    </recommendedName>
</protein>
<proteinExistence type="predicted"/>
<dbReference type="FunFam" id="3.30.70.270:FF:000001">
    <property type="entry name" value="Diguanylate cyclase domain protein"/>
    <property type="match status" value="1"/>
</dbReference>
<dbReference type="Pfam" id="PF00072">
    <property type="entry name" value="Response_reg"/>
    <property type="match status" value="1"/>
</dbReference>
<dbReference type="InterPro" id="IPR050469">
    <property type="entry name" value="Diguanylate_Cyclase"/>
</dbReference>
<evidence type="ECO:0000256" key="2">
    <source>
        <dbReference type="ARBA" id="ARBA00034247"/>
    </source>
</evidence>
<dbReference type="PROSITE" id="PS50887">
    <property type="entry name" value="GGDEF"/>
    <property type="match status" value="1"/>
</dbReference>
<dbReference type="GO" id="GO:0043709">
    <property type="term" value="P:cell adhesion involved in single-species biofilm formation"/>
    <property type="evidence" value="ECO:0007669"/>
    <property type="project" value="TreeGrafter"/>
</dbReference>
<dbReference type="InterPro" id="IPR000160">
    <property type="entry name" value="GGDEF_dom"/>
</dbReference>
<dbReference type="GO" id="GO:1902201">
    <property type="term" value="P:negative regulation of bacterial-type flagellum-dependent cell motility"/>
    <property type="evidence" value="ECO:0007669"/>
    <property type="project" value="TreeGrafter"/>
</dbReference>
<dbReference type="Pfam" id="PF00990">
    <property type="entry name" value="GGDEF"/>
    <property type="match status" value="1"/>
</dbReference>
<dbReference type="SUPFAM" id="SSF52172">
    <property type="entry name" value="CheY-like"/>
    <property type="match status" value="1"/>
</dbReference>
<dbReference type="Proteomes" id="UP000447355">
    <property type="component" value="Unassembled WGS sequence"/>
</dbReference>
<dbReference type="EC" id="2.7.7.65" evidence="1"/>
<dbReference type="InterPro" id="IPR011006">
    <property type="entry name" value="CheY-like_superfamily"/>
</dbReference>
<organism evidence="6 7">
    <name type="scientific">Duganella vulcania</name>
    <dbReference type="NCBI Taxonomy" id="2692166"/>
    <lineage>
        <taxon>Bacteria</taxon>
        <taxon>Pseudomonadati</taxon>
        <taxon>Pseudomonadota</taxon>
        <taxon>Betaproteobacteria</taxon>
        <taxon>Burkholderiales</taxon>
        <taxon>Oxalobacteraceae</taxon>
        <taxon>Telluria group</taxon>
        <taxon>Duganella</taxon>
    </lineage>
</organism>
<evidence type="ECO:0000256" key="1">
    <source>
        <dbReference type="ARBA" id="ARBA00012528"/>
    </source>
</evidence>
<dbReference type="Gene3D" id="3.40.50.2300">
    <property type="match status" value="1"/>
</dbReference>
<feature type="domain" description="GGDEF" evidence="5">
    <location>
        <begin position="159"/>
        <end position="295"/>
    </location>
</feature>
<dbReference type="InterPro" id="IPR043128">
    <property type="entry name" value="Rev_trsase/Diguanyl_cyclase"/>
</dbReference>
<dbReference type="AlphaFoldDB" id="A0A845GN06"/>
<dbReference type="CDD" id="cd01949">
    <property type="entry name" value="GGDEF"/>
    <property type="match status" value="1"/>
</dbReference>
<name>A0A845GN06_9BURK</name>
<dbReference type="SMART" id="SM00267">
    <property type="entry name" value="GGDEF"/>
    <property type="match status" value="1"/>
</dbReference>
<dbReference type="InterPro" id="IPR001789">
    <property type="entry name" value="Sig_transdc_resp-reg_receiver"/>
</dbReference>
<dbReference type="PROSITE" id="PS50110">
    <property type="entry name" value="RESPONSE_REGULATORY"/>
    <property type="match status" value="1"/>
</dbReference>
<evidence type="ECO:0000259" key="4">
    <source>
        <dbReference type="PROSITE" id="PS50110"/>
    </source>
</evidence>
<dbReference type="InterPro" id="IPR029787">
    <property type="entry name" value="Nucleotide_cyclase"/>
</dbReference>
<evidence type="ECO:0000313" key="7">
    <source>
        <dbReference type="Proteomes" id="UP000447355"/>
    </source>
</evidence>
<accession>A0A845GN06</accession>
<reference evidence="6" key="1">
    <citation type="submission" date="2019-12" db="EMBL/GenBank/DDBJ databases">
        <title>Novel species isolated from a subtropical stream in China.</title>
        <authorList>
            <person name="Lu H."/>
        </authorList>
    </citation>
    <scope>NUCLEOTIDE SEQUENCE [LARGE SCALE GENOMIC DNA]</scope>
    <source>
        <strain evidence="6">FT81W</strain>
    </source>
</reference>
<comment type="catalytic activity">
    <reaction evidence="2">
        <text>2 GTP = 3',3'-c-di-GMP + 2 diphosphate</text>
        <dbReference type="Rhea" id="RHEA:24898"/>
        <dbReference type="ChEBI" id="CHEBI:33019"/>
        <dbReference type="ChEBI" id="CHEBI:37565"/>
        <dbReference type="ChEBI" id="CHEBI:58805"/>
        <dbReference type="EC" id="2.7.7.65"/>
    </reaction>
</comment>
<dbReference type="EMBL" id="WWCX01000035">
    <property type="protein sequence ID" value="MYM95943.1"/>
    <property type="molecule type" value="Genomic_DNA"/>
</dbReference>
<evidence type="ECO:0000313" key="6">
    <source>
        <dbReference type="EMBL" id="MYM95943.1"/>
    </source>
</evidence>
<dbReference type="GO" id="GO:0005886">
    <property type="term" value="C:plasma membrane"/>
    <property type="evidence" value="ECO:0007669"/>
    <property type="project" value="TreeGrafter"/>
</dbReference>
<keyword evidence="3" id="KW-0597">Phosphoprotein</keyword>
<feature type="domain" description="Response regulatory" evidence="4">
    <location>
        <begin position="1"/>
        <end position="116"/>
    </location>
</feature>
<evidence type="ECO:0000259" key="5">
    <source>
        <dbReference type="PROSITE" id="PS50887"/>
    </source>
</evidence>
<dbReference type="PANTHER" id="PTHR45138:SF9">
    <property type="entry name" value="DIGUANYLATE CYCLASE DGCM-RELATED"/>
    <property type="match status" value="1"/>
</dbReference>
<dbReference type="SUPFAM" id="SSF55073">
    <property type="entry name" value="Nucleotide cyclase"/>
    <property type="match status" value="1"/>
</dbReference>
<comment type="caution">
    <text evidence="6">The sequence shown here is derived from an EMBL/GenBank/DDBJ whole genome shotgun (WGS) entry which is preliminary data.</text>
</comment>
<dbReference type="Gene3D" id="3.30.70.270">
    <property type="match status" value="1"/>
</dbReference>
<feature type="modified residue" description="4-aspartylphosphate" evidence="3">
    <location>
        <position position="49"/>
    </location>
</feature>
<dbReference type="NCBIfam" id="TIGR00254">
    <property type="entry name" value="GGDEF"/>
    <property type="match status" value="1"/>
</dbReference>
<evidence type="ECO:0000256" key="3">
    <source>
        <dbReference type="PROSITE-ProRule" id="PRU00169"/>
    </source>
</evidence>
<dbReference type="SMART" id="SM00448">
    <property type="entry name" value="REC"/>
    <property type="match status" value="1"/>
</dbReference>
<sequence>MLLIVDDSIEMVKMLSAILRTEGEILFGLNGEAGLRIASERRPALMLLDVNMAGMDGYEVCRRLKADPATAGIAVIFVTADKSETSELRALAAGAVDFVTKPLNPPVALARVRTQLRICRQNRAIAELANRDGLTGLFNRRHFDTVAETEFTRHKCHQLPLGVAFIDIDCFKIYNDRLGHQAGDMCLKLIAQTLAESVKRPGEMVARYGGEEFVVLLPNISSREALAFGELLCEIVCRLDLPHPDSANKMVTISVGVVAAVPCDSDSMVSFIAAADQALFQAKHDGRNRSVFSGHSD</sequence>
<dbReference type="GO" id="GO:0052621">
    <property type="term" value="F:diguanylate cyclase activity"/>
    <property type="evidence" value="ECO:0007669"/>
    <property type="project" value="UniProtKB-EC"/>
</dbReference>
<dbReference type="RefSeq" id="WP_161085029.1">
    <property type="nucleotide sequence ID" value="NZ_WWCX01000035.1"/>
</dbReference>
<dbReference type="PANTHER" id="PTHR45138">
    <property type="entry name" value="REGULATORY COMPONENTS OF SENSORY TRANSDUCTION SYSTEM"/>
    <property type="match status" value="1"/>
</dbReference>
<gene>
    <name evidence="6" type="ORF">GTP90_18955</name>
</gene>
<dbReference type="GO" id="GO:0000160">
    <property type="term" value="P:phosphorelay signal transduction system"/>
    <property type="evidence" value="ECO:0007669"/>
    <property type="project" value="InterPro"/>
</dbReference>